<dbReference type="InterPro" id="IPR012944">
    <property type="entry name" value="SusD_RagB_dom"/>
</dbReference>
<dbReference type="InterPro" id="IPR011990">
    <property type="entry name" value="TPR-like_helical_dom_sf"/>
</dbReference>
<proteinExistence type="inferred from homology"/>
<evidence type="ECO:0000256" key="2">
    <source>
        <dbReference type="ARBA" id="ARBA00006275"/>
    </source>
</evidence>
<evidence type="ECO:0000313" key="9">
    <source>
        <dbReference type="Proteomes" id="UP000432350"/>
    </source>
</evidence>
<evidence type="ECO:0000256" key="1">
    <source>
        <dbReference type="ARBA" id="ARBA00004442"/>
    </source>
</evidence>
<reference evidence="8 9" key="1">
    <citation type="submission" date="2019-10" db="EMBL/GenBank/DDBJ databases">
        <authorList>
            <person name="Karimi E."/>
        </authorList>
    </citation>
    <scope>NUCLEOTIDE SEQUENCE [LARGE SCALE GENOMIC DNA]</scope>
    <source>
        <strain evidence="8">Sphingobacterium sp. 8BC</strain>
    </source>
</reference>
<dbReference type="SUPFAM" id="SSF48452">
    <property type="entry name" value="TPR-like"/>
    <property type="match status" value="1"/>
</dbReference>
<organism evidence="8 9">
    <name type="scientific">Sphingobacterium multivorum</name>
    <dbReference type="NCBI Taxonomy" id="28454"/>
    <lineage>
        <taxon>Bacteria</taxon>
        <taxon>Pseudomonadati</taxon>
        <taxon>Bacteroidota</taxon>
        <taxon>Sphingobacteriia</taxon>
        <taxon>Sphingobacteriales</taxon>
        <taxon>Sphingobacteriaceae</taxon>
        <taxon>Sphingobacterium</taxon>
    </lineage>
</organism>
<comment type="similarity">
    <text evidence="2">Belongs to the SusD family.</text>
</comment>
<dbReference type="AlphaFoldDB" id="A0A654DH29"/>
<evidence type="ECO:0000313" key="8">
    <source>
        <dbReference type="EMBL" id="VXD04474.1"/>
    </source>
</evidence>
<keyword evidence="3" id="KW-0732">Signal</keyword>
<evidence type="ECO:0000256" key="3">
    <source>
        <dbReference type="ARBA" id="ARBA00022729"/>
    </source>
</evidence>
<gene>
    <name evidence="8" type="ORF">SPHINGO8BC_60217</name>
</gene>
<comment type="subcellular location">
    <subcellularLocation>
        <location evidence="1">Cell outer membrane</location>
    </subcellularLocation>
</comment>
<dbReference type="RefSeq" id="WP_159332910.1">
    <property type="nucleotide sequence ID" value="NZ_CP068086.1"/>
</dbReference>
<dbReference type="Pfam" id="PF14322">
    <property type="entry name" value="SusD-like_3"/>
    <property type="match status" value="1"/>
</dbReference>
<feature type="domain" description="RagB/SusD" evidence="6">
    <location>
        <begin position="330"/>
        <end position="447"/>
    </location>
</feature>
<dbReference type="Gene3D" id="1.25.40.390">
    <property type="match status" value="1"/>
</dbReference>
<keyword evidence="5" id="KW-0998">Cell outer membrane</keyword>
<dbReference type="EMBL" id="CABWMV010000025">
    <property type="protein sequence ID" value="VXD04474.1"/>
    <property type="molecule type" value="Genomic_DNA"/>
</dbReference>
<feature type="domain" description="SusD-like N-terminal" evidence="7">
    <location>
        <begin position="19"/>
        <end position="222"/>
    </location>
</feature>
<sequence>MLILSVLGLSTMIACSSSWLDIKPDQSLVVPKSVVDYQAWLDNTSKFNNSSSFGNMEVSADNLYVPDATFNGLSSAAARNIYTWAKGNDDFYEGEGSASWSDAYDKLLQVNVIIEGIDKVERSSDPTGWDNVKGSALFYRAFYHYALLAEFCGAYDEADPLGIPLRSTANVNDKMQRSSLKQSYEYVLSDLDAAAKLLPLSPANKLRPSRLAAWAMSSRIYLAMANYTAALQYAQMCLSSNDQLLDYNSLNVSANFPFDRFNKEVILSVYIANPAILSQNNHVIDSALYSSYGADDLRRQLFFRINSGLPRFKGGYFGVANCFVGLAVDEVYLNAVECLLRTRQLKEAENLFNKLMATRWKTGKYVPVSFDVQSTALKTVLEERRKSLLFRCLRLTDIKRLNESTDQKVTMRRKLNGNEIVLSPNDPKYILPIPQKELLLNPMTQNPR</sequence>
<name>A0A654DH29_SPHMU</name>
<dbReference type="InterPro" id="IPR033985">
    <property type="entry name" value="SusD-like_N"/>
</dbReference>
<keyword evidence="4" id="KW-0472">Membrane</keyword>
<evidence type="ECO:0000259" key="7">
    <source>
        <dbReference type="Pfam" id="PF14322"/>
    </source>
</evidence>
<dbReference type="GO" id="GO:0009279">
    <property type="term" value="C:cell outer membrane"/>
    <property type="evidence" value="ECO:0007669"/>
    <property type="project" value="UniProtKB-SubCell"/>
</dbReference>
<dbReference type="Proteomes" id="UP000432350">
    <property type="component" value="Unassembled WGS sequence"/>
</dbReference>
<accession>A0A654DH29</accession>
<protein>
    <submittedName>
        <fullName evidence="8">SusD family</fullName>
    </submittedName>
</protein>
<evidence type="ECO:0000259" key="6">
    <source>
        <dbReference type="Pfam" id="PF07980"/>
    </source>
</evidence>
<dbReference type="Pfam" id="PF07980">
    <property type="entry name" value="SusD_RagB"/>
    <property type="match status" value="1"/>
</dbReference>
<evidence type="ECO:0000256" key="5">
    <source>
        <dbReference type="ARBA" id="ARBA00023237"/>
    </source>
</evidence>
<evidence type="ECO:0000256" key="4">
    <source>
        <dbReference type="ARBA" id="ARBA00023136"/>
    </source>
</evidence>